<gene>
    <name evidence="2" type="ORF">WJX68_00745</name>
</gene>
<evidence type="ECO:0008006" key="4">
    <source>
        <dbReference type="Google" id="ProtNLM"/>
    </source>
</evidence>
<evidence type="ECO:0000256" key="1">
    <source>
        <dbReference type="SAM" id="Phobius"/>
    </source>
</evidence>
<keyword evidence="1" id="KW-0472">Membrane</keyword>
<dbReference type="Proteomes" id="UP001364211">
    <property type="component" value="Unassembled WGS sequence"/>
</dbReference>
<evidence type="ECO:0000313" key="3">
    <source>
        <dbReference type="Proteomes" id="UP001364211"/>
    </source>
</evidence>
<keyword evidence="1" id="KW-0812">Transmembrane</keyword>
<dbReference type="RefSeq" id="WP_340285476.1">
    <property type="nucleotide sequence ID" value="NZ_JBBJUP010000001.1"/>
</dbReference>
<dbReference type="EMBL" id="JBBJUP010000001">
    <property type="protein sequence ID" value="MEJ8277441.1"/>
    <property type="molecule type" value="Genomic_DNA"/>
</dbReference>
<proteinExistence type="predicted"/>
<feature type="transmembrane region" description="Helical" evidence="1">
    <location>
        <begin position="21"/>
        <end position="40"/>
    </location>
</feature>
<name>A0ABU8T0G0_9PSEU</name>
<keyword evidence="1" id="KW-1133">Transmembrane helix</keyword>
<comment type="caution">
    <text evidence="2">The sequence shown here is derived from an EMBL/GenBank/DDBJ whole genome shotgun (WGS) entry which is preliminary data.</text>
</comment>
<evidence type="ECO:0000313" key="2">
    <source>
        <dbReference type="EMBL" id="MEJ8277441.1"/>
    </source>
</evidence>
<keyword evidence="3" id="KW-1185">Reference proteome</keyword>
<accession>A0ABU8T0G0</accession>
<sequence>MGKRDQPRNDDGTWRKRGVTFTVAASLAVGVAYFGTAGGASTAARPASSTSVKAKDRSFAKTVTKLERHGRTVRRLDEAFDQDCARQSYGQVQDYLRANPCEGLGRALFEVTEDGITVVVAVAVVDMPDETDARELHRLVDTHGTGNTTELRGTRRVTWTGEQYASGRHETTVVNAQVEPATRTAAAVRLASSLADSVV</sequence>
<protein>
    <recommendedName>
        <fullName evidence="4">Secreted protein</fullName>
    </recommendedName>
</protein>
<organism evidence="2 3">
    <name type="scientific">Pseudonocardia spirodelae</name>
    <dbReference type="NCBI Taxonomy" id="3133431"/>
    <lineage>
        <taxon>Bacteria</taxon>
        <taxon>Bacillati</taxon>
        <taxon>Actinomycetota</taxon>
        <taxon>Actinomycetes</taxon>
        <taxon>Pseudonocardiales</taxon>
        <taxon>Pseudonocardiaceae</taxon>
        <taxon>Pseudonocardia</taxon>
    </lineage>
</organism>
<reference evidence="2 3" key="1">
    <citation type="submission" date="2024-03" db="EMBL/GenBank/DDBJ databases">
        <title>Draft genome sequence of Pseudonocardia sp. DW16-2.</title>
        <authorList>
            <person name="Duangmal K."/>
        </authorList>
    </citation>
    <scope>NUCLEOTIDE SEQUENCE [LARGE SCALE GENOMIC DNA]</scope>
    <source>
        <strain evidence="2 3">DW16-2</strain>
    </source>
</reference>